<dbReference type="Proteomes" id="UP000242367">
    <property type="component" value="Unassembled WGS sequence"/>
</dbReference>
<dbReference type="RefSeq" id="WP_103565715.1">
    <property type="nucleotide sequence ID" value="NZ_MTBP01000004.1"/>
</dbReference>
<dbReference type="PIRSF" id="PIRSF017393">
    <property type="entry name" value="MTase_SAV2177"/>
    <property type="match status" value="1"/>
</dbReference>
<keyword evidence="1" id="KW-0489">Methyltransferase</keyword>
<keyword evidence="1" id="KW-0808">Transferase</keyword>
<proteinExistence type="predicted"/>
<dbReference type="SUPFAM" id="SSF53335">
    <property type="entry name" value="S-adenosyl-L-methionine-dependent methyltransferases"/>
    <property type="match status" value="1"/>
</dbReference>
<gene>
    <name evidence="1" type="ORF">BTM25_52250</name>
</gene>
<sequence length="265" mass="29284">MESGTERPGVDTGVPSVARVYDFLLGGKDHYSVDREFARRLAARCPNLDFEWEVRQNRGFMTRAVRYLAREVGIRQFLDIGTGLPTQENVHQVAQDAAPDARVVYVDNDPIVLAHARALLTGTPQGATRYIDADLRDPDRIVELAAETLDFTRPVAVNLIAVLHFIPDPDPVVARLREALPVGSHLVISHAIDRPEFAAIAEEYQREMGVGALRPFGQIQGFFGRDGWEMLDPGLVPVALWRPEVPTMVRPASGIFVAGVARKVS</sequence>
<protein>
    <submittedName>
        <fullName evidence="1">S-adenosyl methyltransferase</fullName>
    </submittedName>
</protein>
<dbReference type="GO" id="GO:0008168">
    <property type="term" value="F:methyltransferase activity"/>
    <property type="evidence" value="ECO:0007669"/>
    <property type="project" value="UniProtKB-KW"/>
</dbReference>
<accession>A0A2P4UD96</accession>
<dbReference type="AlphaFoldDB" id="A0A2P4UD96"/>
<evidence type="ECO:0000313" key="2">
    <source>
        <dbReference type="Proteomes" id="UP000242367"/>
    </source>
</evidence>
<dbReference type="EMBL" id="MTBP01000004">
    <property type="protein sequence ID" value="POM23019.1"/>
    <property type="molecule type" value="Genomic_DNA"/>
</dbReference>
<dbReference type="InterPro" id="IPR006764">
    <property type="entry name" value="SAM_dep_MeTrfase_SAV2177_type"/>
</dbReference>
<evidence type="ECO:0000313" key="1">
    <source>
        <dbReference type="EMBL" id="POM23019.1"/>
    </source>
</evidence>
<dbReference type="Gene3D" id="3.40.50.150">
    <property type="entry name" value="Vaccinia Virus protein VP39"/>
    <property type="match status" value="1"/>
</dbReference>
<dbReference type="GO" id="GO:0032259">
    <property type="term" value="P:methylation"/>
    <property type="evidence" value="ECO:0007669"/>
    <property type="project" value="UniProtKB-KW"/>
</dbReference>
<reference evidence="1 2" key="1">
    <citation type="journal article" date="2017" name="Chemistry">
        <title>Isolation, Biosynthesis and Chemical Modifications of Rubterolones A-F: Rare Tropolone Alkaloids from Actinomadura sp. 5-2.</title>
        <authorList>
            <person name="Guo H."/>
            <person name="Benndorf R."/>
            <person name="Leichnitz D."/>
            <person name="Klassen J.L."/>
            <person name="Vollmers J."/>
            <person name="Gorls H."/>
            <person name="Steinacker M."/>
            <person name="Weigel C."/>
            <person name="Dahse H.M."/>
            <person name="Kaster A.K."/>
            <person name="de Beer Z.W."/>
            <person name="Poulsen M."/>
            <person name="Beemelmanns C."/>
        </authorList>
    </citation>
    <scope>NUCLEOTIDE SEQUENCE [LARGE SCALE GENOMIC DNA]</scope>
    <source>
        <strain evidence="1 2">5-2</strain>
    </source>
</reference>
<dbReference type="Pfam" id="PF04672">
    <property type="entry name" value="Methyltransf_19"/>
    <property type="match status" value="1"/>
</dbReference>
<organism evidence="1 2">
    <name type="scientific">Actinomadura rubteroloni</name>
    <dbReference type="NCBI Taxonomy" id="1926885"/>
    <lineage>
        <taxon>Bacteria</taxon>
        <taxon>Bacillati</taxon>
        <taxon>Actinomycetota</taxon>
        <taxon>Actinomycetes</taxon>
        <taxon>Streptosporangiales</taxon>
        <taxon>Thermomonosporaceae</taxon>
        <taxon>Actinomadura</taxon>
    </lineage>
</organism>
<keyword evidence="2" id="KW-1185">Reference proteome</keyword>
<name>A0A2P4UD96_9ACTN</name>
<dbReference type="InterPro" id="IPR029063">
    <property type="entry name" value="SAM-dependent_MTases_sf"/>
</dbReference>
<comment type="caution">
    <text evidence="1">The sequence shown here is derived from an EMBL/GenBank/DDBJ whole genome shotgun (WGS) entry which is preliminary data.</text>
</comment>